<dbReference type="InterPro" id="IPR053201">
    <property type="entry name" value="Flavunoidine_N-MTase"/>
</dbReference>
<sequence>MPVPVKPHWPQPSHPDIQEVIVNDTNFSTKSVSKVELPAFALFAKLSFPPCTMSSEASYATVQIDHDKHIDLNSDLLYLNHSCEPSLEIDTEAFEIRVGPNGLRAGDELTVRK</sequence>
<dbReference type="PANTHER" id="PTHR12350:SF19">
    <property type="entry name" value="SET DOMAIN-CONTAINING PROTEIN"/>
    <property type="match status" value="1"/>
</dbReference>
<evidence type="ECO:0000313" key="2">
    <source>
        <dbReference type="Proteomes" id="UP000028524"/>
    </source>
</evidence>
<accession>A0A084QT37</accession>
<evidence type="ECO:0000313" key="1">
    <source>
        <dbReference type="EMBL" id="KFA67122.1"/>
    </source>
</evidence>
<dbReference type="OMA" id="CEPSLEI"/>
<dbReference type="OrthoDB" id="5984008at2759"/>
<dbReference type="InParanoid" id="A0A084QT37"/>
<proteinExistence type="predicted"/>
<organism evidence="1 2">
    <name type="scientific">Stachybotrys chlorohalonatus (strain IBT 40285)</name>
    <dbReference type="NCBI Taxonomy" id="1283841"/>
    <lineage>
        <taxon>Eukaryota</taxon>
        <taxon>Fungi</taxon>
        <taxon>Dikarya</taxon>
        <taxon>Ascomycota</taxon>
        <taxon>Pezizomycotina</taxon>
        <taxon>Sordariomycetes</taxon>
        <taxon>Hypocreomycetidae</taxon>
        <taxon>Hypocreales</taxon>
        <taxon>Stachybotryaceae</taxon>
        <taxon>Stachybotrys</taxon>
    </lineage>
</organism>
<dbReference type="STRING" id="1283841.A0A084QT37"/>
<dbReference type="PANTHER" id="PTHR12350">
    <property type="entry name" value="HISTONE-LYSINE N-METHYLTRANSFERASE-RELATED"/>
    <property type="match status" value="1"/>
</dbReference>
<reference evidence="1 2" key="1">
    <citation type="journal article" date="2014" name="BMC Genomics">
        <title>Comparative genome sequencing reveals chemotype-specific gene clusters in the toxigenic black mold Stachybotrys.</title>
        <authorList>
            <person name="Semeiks J."/>
            <person name="Borek D."/>
            <person name="Otwinowski Z."/>
            <person name="Grishin N.V."/>
        </authorList>
    </citation>
    <scope>NUCLEOTIDE SEQUENCE [LARGE SCALE GENOMIC DNA]</scope>
    <source>
        <strain evidence="1 2">IBT 40285</strain>
    </source>
</reference>
<dbReference type="EMBL" id="KL660255">
    <property type="protein sequence ID" value="KFA67122.1"/>
    <property type="molecule type" value="Genomic_DNA"/>
</dbReference>
<dbReference type="AlphaFoldDB" id="A0A084QT37"/>
<protein>
    <recommendedName>
        <fullName evidence="3">SET domain-containing protein</fullName>
    </recommendedName>
</protein>
<name>A0A084QT37_STAC4</name>
<evidence type="ECO:0008006" key="3">
    <source>
        <dbReference type="Google" id="ProtNLM"/>
    </source>
</evidence>
<dbReference type="Proteomes" id="UP000028524">
    <property type="component" value="Unassembled WGS sequence"/>
</dbReference>
<keyword evidence="2" id="KW-1185">Reference proteome</keyword>
<dbReference type="HOGENOM" id="CLU_163549_0_0_1"/>
<gene>
    <name evidence="1" type="ORF">S40285_02973</name>
</gene>